<sequence>MIIDPMLINCLNNYTKVELSVEPDIPGKDEQILHEIKGHQVLETKTGALLLIHLKNPETNEEYTYSYPDITKVELTKWSDRHDKWYIHSLDRSEFKNDNYKKQMIYRLIFKK</sequence>
<dbReference type="Proteomes" id="UP000002233">
    <property type="component" value="Chromosome"/>
</dbReference>
<gene>
    <name evidence="1" type="ordered locus">BSUW23_09645</name>
</gene>
<dbReference type="KEGG" id="bss:BSUW23_09645"/>
<accession>E0TX69</accession>
<dbReference type="EMBL" id="CP002183">
    <property type="protein sequence ID" value="ADM37975.1"/>
    <property type="molecule type" value="Genomic_DNA"/>
</dbReference>
<protein>
    <submittedName>
        <fullName evidence="1">Uncharacterized protein</fullName>
    </submittedName>
</protein>
<organism evidence="1 2">
    <name type="scientific">Bacillus spizizenii (strain ATCC 23059 / NRRL B-14472 / W23)</name>
    <name type="common">Bacillus subtilis subsp. spizizenii</name>
    <dbReference type="NCBI Taxonomy" id="655816"/>
    <lineage>
        <taxon>Bacteria</taxon>
        <taxon>Bacillati</taxon>
        <taxon>Bacillota</taxon>
        <taxon>Bacilli</taxon>
        <taxon>Bacillales</taxon>
        <taxon>Bacillaceae</taxon>
        <taxon>Bacillus</taxon>
    </lineage>
</organism>
<dbReference type="AlphaFoldDB" id="E0TX69"/>
<evidence type="ECO:0000313" key="1">
    <source>
        <dbReference type="EMBL" id="ADM37975.1"/>
    </source>
</evidence>
<reference key="1">
    <citation type="submission" date="2010-08" db="EMBL/GenBank/DDBJ databases">
        <authorList>
            <person name="Zeigler D.R."/>
        </authorList>
    </citation>
    <scope>NUCLEOTIDE SEQUENCE</scope>
    <source>
        <strain>W23</strain>
    </source>
</reference>
<proteinExistence type="predicted"/>
<dbReference type="RefSeq" id="WP_003220259.1">
    <property type="nucleotide sequence ID" value="NC_014479.1"/>
</dbReference>
<reference evidence="1 2" key="2">
    <citation type="journal article" date="2011" name="Microbiology">
        <title>The genome sequence of Bacillus subtilis subsp. spizizenii W23: insights into speciation within the B. subtilis complex and into the history of B. subtilis genetics.</title>
        <authorList>
            <person name="Zeigler D.R."/>
        </authorList>
    </citation>
    <scope>NUCLEOTIDE SEQUENCE [LARGE SCALE GENOMIC DNA]</scope>
    <source>
        <strain evidence="2">ATCC 23059 / NRRL B-14472 / W23</strain>
    </source>
</reference>
<dbReference type="HOGENOM" id="CLU_2140874_0_0_9"/>
<name>E0TX69_BACSH</name>
<evidence type="ECO:0000313" key="2">
    <source>
        <dbReference type="Proteomes" id="UP000002233"/>
    </source>
</evidence>